<dbReference type="EMBL" id="QGKM01000028">
    <property type="protein sequence ID" value="PWQ97110.1"/>
    <property type="molecule type" value="Genomic_DNA"/>
</dbReference>
<dbReference type="SUPFAM" id="SSF81296">
    <property type="entry name" value="E set domains"/>
    <property type="match status" value="1"/>
</dbReference>
<dbReference type="InterPro" id="IPR006047">
    <property type="entry name" value="GH13_cat_dom"/>
</dbReference>
<protein>
    <submittedName>
        <fullName evidence="5">Glycogen debranching enzyme GlgX</fullName>
    </submittedName>
</protein>
<dbReference type="InterPro" id="IPR013783">
    <property type="entry name" value="Ig-like_fold"/>
</dbReference>
<dbReference type="AlphaFoldDB" id="A0A317CLA0"/>
<dbReference type="Proteomes" id="UP000245539">
    <property type="component" value="Unassembled WGS sequence"/>
</dbReference>
<dbReference type="InterPro" id="IPR017853">
    <property type="entry name" value="GH"/>
</dbReference>
<dbReference type="InterPro" id="IPR014756">
    <property type="entry name" value="Ig_E-set"/>
</dbReference>
<dbReference type="OrthoDB" id="3236218at2"/>
<organism evidence="5 6">
    <name type="scientific">Leucothrix pacifica</name>
    <dbReference type="NCBI Taxonomy" id="1247513"/>
    <lineage>
        <taxon>Bacteria</taxon>
        <taxon>Pseudomonadati</taxon>
        <taxon>Pseudomonadota</taxon>
        <taxon>Gammaproteobacteria</taxon>
        <taxon>Thiotrichales</taxon>
        <taxon>Thiotrichaceae</taxon>
        <taxon>Leucothrix</taxon>
    </lineage>
</organism>
<dbReference type="InterPro" id="IPR011837">
    <property type="entry name" value="Glycogen_debranch_GlgX"/>
</dbReference>
<dbReference type="RefSeq" id="WP_109837739.1">
    <property type="nucleotide sequence ID" value="NZ_QGKM01000028.1"/>
</dbReference>
<dbReference type="SUPFAM" id="SSF51011">
    <property type="entry name" value="Glycosyl hydrolase domain"/>
    <property type="match status" value="1"/>
</dbReference>
<dbReference type="SMART" id="SM00642">
    <property type="entry name" value="Aamy"/>
    <property type="match status" value="1"/>
</dbReference>
<comment type="similarity">
    <text evidence="1">Belongs to the glycosyl hydrolase 13 family.</text>
</comment>
<evidence type="ECO:0000256" key="3">
    <source>
        <dbReference type="ARBA" id="ARBA00023295"/>
    </source>
</evidence>
<dbReference type="GO" id="GO:0004135">
    <property type="term" value="F:amylo-alpha-1,6-glucosidase activity"/>
    <property type="evidence" value="ECO:0007669"/>
    <property type="project" value="InterPro"/>
</dbReference>
<dbReference type="InterPro" id="IPR044505">
    <property type="entry name" value="GlgX_Isoamylase_N_E_set"/>
</dbReference>
<evidence type="ECO:0000313" key="6">
    <source>
        <dbReference type="Proteomes" id="UP000245539"/>
    </source>
</evidence>
<keyword evidence="6" id="KW-1185">Reference proteome</keyword>
<dbReference type="PANTHER" id="PTHR43002">
    <property type="entry name" value="GLYCOGEN DEBRANCHING ENZYME"/>
    <property type="match status" value="1"/>
</dbReference>
<dbReference type="CDD" id="cd02856">
    <property type="entry name" value="E_set_GDE_Isoamylase_N"/>
    <property type="match status" value="1"/>
</dbReference>
<gene>
    <name evidence="5" type="primary">glgX</name>
    <name evidence="5" type="ORF">DKW60_11165</name>
</gene>
<dbReference type="InterPro" id="IPR013780">
    <property type="entry name" value="Glyco_hydro_b"/>
</dbReference>
<proteinExistence type="inferred from homology"/>
<accession>A0A317CLA0</accession>
<evidence type="ECO:0000256" key="1">
    <source>
        <dbReference type="ARBA" id="ARBA00008061"/>
    </source>
</evidence>
<evidence type="ECO:0000313" key="5">
    <source>
        <dbReference type="EMBL" id="PWQ97110.1"/>
    </source>
</evidence>
<comment type="caution">
    <text evidence="5">The sequence shown here is derived from an EMBL/GenBank/DDBJ whole genome shotgun (WGS) entry which is preliminary data.</text>
</comment>
<dbReference type="InterPro" id="IPR004193">
    <property type="entry name" value="Glyco_hydro_13_N"/>
</dbReference>
<sequence>MKLNLQAGSPFQLGANYDGRGTNFAVFSENATQIDLCVFSEDGKTELGRCVLPERTGSIWHGYAPDIKPGALYGYRAHGPYEPSVGHRFNPNKLLLDPYTREVFGDWTNDPATLGYEKKAQKEDLSFSAVDSAPFVPKSVVSDPELFKVLQHTPKGWDNSLVYEAHVKGLTQEHPKVPKALKGTYEGLASDAIIEHLQKLGVTTIELLPTHHFIDDGFLLDKGLTNYWGYNTIGFFTPEPRYFGPEGLLGFKKMVQRFHDAGIEVVLDVVYNHTAEGDQRGPTLCYRGLDNASYYRLFKEDPRYYINDTGCGNTVNLSHPYVLRMVMDSLRFWVQCMGIDGFRFDLATTLAREDHGFDQRGGFFDAIRQDPVLSGVKLIAEPWDIGPGGYRLGGFPPEFVEWNDTYRDNVRRYWKGDDFSAQGLSSGLLGSASHFDKSGRRAWSSVNLLTSHDGFTLADCTRYNERHNLANLENGADGHSGNYSDNCGVEGDTKDPVIIKARERRQRNMLATLFLSQGTPMLLGGDELGNSQQGNNNAYCQDNPIGWVNWGKQDKDLIEFVAALSAFRKDYKGVRQTLFLHGQELCKDGTPNVEWMDFDGKHVDWDHAGLSGFCLSLGCCAVANPKYDKGHAPAFIIFNRDEKDVDVLLPERPGAKYWVKHIDTALESAPKKQQVIKGKRASVKGNSVVALLLAVDDNLED</sequence>
<evidence type="ECO:0000259" key="4">
    <source>
        <dbReference type="SMART" id="SM00642"/>
    </source>
</evidence>
<reference evidence="5 6" key="1">
    <citation type="submission" date="2018-05" db="EMBL/GenBank/DDBJ databases">
        <title>Leucothrix arctica sp. nov., isolated from Arctic seawater.</title>
        <authorList>
            <person name="Choi A."/>
            <person name="Baek K."/>
        </authorList>
    </citation>
    <scope>NUCLEOTIDE SEQUENCE [LARGE SCALE GENOMIC DNA]</scope>
    <source>
        <strain evidence="5 6">JCM 18388</strain>
    </source>
</reference>
<keyword evidence="3" id="KW-0326">Glycosidase</keyword>
<feature type="domain" description="Glycosyl hydrolase family 13 catalytic" evidence="4">
    <location>
        <begin position="151"/>
        <end position="568"/>
    </location>
</feature>
<evidence type="ECO:0000256" key="2">
    <source>
        <dbReference type="ARBA" id="ARBA00022801"/>
    </source>
</evidence>
<dbReference type="NCBIfam" id="TIGR02100">
    <property type="entry name" value="glgX_debranch"/>
    <property type="match status" value="1"/>
</dbReference>
<dbReference type="GO" id="GO:0005980">
    <property type="term" value="P:glycogen catabolic process"/>
    <property type="evidence" value="ECO:0007669"/>
    <property type="project" value="InterPro"/>
</dbReference>
<dbReference type="Gene3D" id="3.20.20.80">
    <property type="entry name" value="Glycosidases"/>
    <property type="match status" value="1"/>
</dbReference>
<dbReference type="CDD" id="cd11326">
    <property type="entry name" value="AmyAc_Glg_debranch"/>
    <property type="match status" value="1"/>
</dbReference>
<dbReference type="Gene3D" id="2.60.40.1180">
    <property type="entry name" value="Golgi alpha-mannosidase II"/>
    <property type="match status" value="1"/>
</dbReference>
<dbReference type="SUPFAM" id="SSF51445">
    <property type="entry name" value="(Trans)glycosidases"/>
    <property type="match status" value="1"/>
</dbReference>
<keyword evidence="2" id="KW-0378">Hydrolase</keyword>
<dbReference type="Pfam" id="PF02922">
    <property type="entry name" value="CBM_48"/>
    <property type="match status" value="1"/>
</dbReference>
<name>A0A317CLA0_9GAMM</name>
<dbReference type="Gene3D" id="2.60.40.10">
    <property type="entry name" value="Immunoglobulins"/>
    <property type="match status" value="1"/>
</dbReference>